<dbReference type="RefSeq" id="WP_177220264.1">
    <property type="nucleotide sequence ID" value="NZ_FOZN01000002.1"/>
</dbReference>
<feature type="transmembrane region" description="Helical" evidence="2">
    <location>
        <begin position="462"/>
        <end position="481"/>
    </location>
</feature>
<gene>
    <name evidence="7" type="ORF">SAMN04487783_1094</name>
</gene>
<organism evidence="7 8">
    <name type="scientific">Agrococcus baldri</name>
    <dbReference type="NCBI Taxonomy" id="153730"/>
    <lineage>
        <taxon>Bacteria</taxon>
        <taxon>Bacillati</taxon>
        <taxon>Actinomycetota</taxon>
        <taxon>Actinomycetes</taxon>
        <taxon>Micrococcales</taxon>
        <taxon>Microbacteriaceae</taxon>
        <taxon>Agrococcus</taxon>
    </lineage>
</organism>
<dbReference type="InterPro" id="IPR026466">
    <property type="entry name" value="Fim_isopep_form_D2_dom"/>
</dbReference>
<dbReference type="Proteomes" id="UP000198506">
    <property type="component" value="Unassembled WGS sequence"/>
</dbReference>
<feature type="domain" description="Sgo0707-like N2" evidence="6">
    <location>
        <begin position="203"/>
        <end position="337"/>
    </location>
</feature>
<dbReference type="NCBIfam" id="NF033902">
    <property type="entry name" value="iso_D2_wall_anc"/>
    <property type="match status" value="1"/>
</dbReference>
<dbReference type="NCBIfam" id="TIGR04226">
    <property type="entry name" value="RrgB_K2N_iso_D2"/>
    <property type="match status" value="1"/>
</dbReference>
<feature type="domain" description="SpaA-like prealbumin fold" evidence="5">
    <location>
        <begin position="342"/>
        <end position="433"/>
    </location>
</feature>
<dbReference type="Gene3D" id="2.60.40.740">
    <property type="match status" value="1"/>
</dbReference>
<proteinExistence type="predicted"/>
<keyword evidence="2" id="KW-1133">Transmembrane helix</keyword>
<reference evidence="7 8" key="1">
    <citation type="submission" date="2016-10" db="EMBL/GenBank/DDBJ databases">
        <authorList>
            <person name="Varghese N."/>
            <person name="Submissions S."/>
        </authorList>
    </citation>
    <scope>NUCLEOTIDE SEQUENCE [LARGE SCALE GENOMIC DNA]</scope>
    <source>
        <strain evidence="7 8">IAM 15147</strain>
    </source>
</reference>
<dbReference type="GO" id="GO:0005975">
    <property type="term" value="P:carbohydrate metabolic process"/>
    <property type="evidence" value="ECO:0007669"/>
    <property type="project" value="UniProtKB-ARBA"/>
</dbReference>
<evidence type="ECO:0000256" key="2">
    <source>
        <dbReference type="SAM" id="Phobius"/>
    </source>
</evidence>
<feature type="signal peptide" evidence="3">
    <location>
        <begin position="1"/>
        <end position="35"/>
    </location>
</feature>
<evidence type="ECO:0000256" key="1">
    <source>
        <dbReference type="SAM" id="MobiDB-lite"/>
    </source>
</evidence>
<dbReference type="InterPro" id="IPR046473">
    <property type="entry name" value="Sgo0707-like_N2"/>
</dbReference>
<feature type="chain" id="PRO_5041719113" evidence="3">
    <location>
        <begin position="36"/>
        <end position="490"/>
    </location>
</feature>
<dbReference type="AlphaFoldDB" id="A0AA94KZ80"/>
<dbReference type="Gene3D" id="2.60.40.10">
    <property type="entry name" value="Immunoglobulins"/>
    <property type="match status" value="2"/>
</dbReference>
<evidence type="ECO:0000259" key="6">
    <source>
        <dbReference type="Pfam" id="PF20623"/>
    </source>
</evidence>
<dbReference type="SUPFAM" id="SSF49401">
    <property type="entry name" value="Bacterial adhesins"/>
    <property type="match status" value="1"/>
</dbReference>
<accession>A0AA94KZ80</accession>
<dbReference type="InterPro" id="IPR041033">
    <property type="entry name" value="SpaA_PFL_dom_1"/>
</dbReference>
<feature type="domain" description="Gram-positive pilin subunit D1 N-terminal" evidence="4">
    <location>
        <begin position="49"/>
        <end position="192"/>
    </location>
</feature>
<dbReference type="EMBL" id="FOZN01000002">
    <property type="protein sequence ID" value="SFS08404.1"/>
    <property type="molecule type" value="Genomic_DNA"/>
</dbReference>
<sequence>MATTKRSLTARVAAGLGAAAFATLTVLGGALPASAAPNIVAPTDPPPSITIHKHEQPAVPGPVGTGSPTDPVAGDPIDGVVFTIERVESLDVFDNADWAMLPTLTATDVIDDDVAYPLGAPVTATTGADGVGTGAVTTVVELGVYLVREFSTPAGAGIVIESAPFLVVVPQPQVVGNVTDWNYNVHVYPKNTVANVVKSTPPAVQQGLGSTVPWTITTNAPIASQGTAVTSYAIQDVLDPRLDYVEDSAVVTVGGSTLTTPTDYTITPLAGAGGTLVVNFTDPAGLQALEDANGGQVVLTFDTTVVSLTAPGEPTGVIDNIGSVFVNDSQIDSNTVTDYWGGIEIKKVDDDAQNPEALAGAKFRVYLTTDLLFEHPIAINGVSEWTSDANGIVTIHGLRTNQAGTLEYVFREVAAPAGYTLGGTTSWTLPVVSGTDAEIELQVVNPQVRPYELPLTGGSGEAAFMIGGFGLLTIAIGTALIRRRKAQAEH</sequence>
<evidence type="ECO:0000259" key="5">
    <source>
        <dbReference type="Pfam" id="PF17802"/>
    </source>
</evidence>
<dbReference type="Pfam" id="PF20623">
    <property type="entry name" value="Sgo0707_N2"/>
    <property type="match status" value="1"/>
</dbReference>
<dbReference type="InterPro" id="IPR013783">
    <property type="entry name" value="Ig-like_fold"/>
</dbReference>
<keyword evidence="2" id="KW-0812">Transmembrane</keyword>
<keyword evidence="2" id="KW-0472">Membrane</keyword>
<evidence type="ECO:0000259" key="4">
    <source>
        <dbReference type="Pfam" id="PF16555"/>
    </source>
</evidence>
<evidence type="ECO:0000313" key="8">
    <source>
        <dbReference type="Proteomes" id="UP000198506"/>
    </source>
</evidence>
<evidence type="ECO:0000313" key="7">
    <source>
        <dbReference type="EMBL" id="SFS08404.1"/>
    </source>
</evidence>
<protein>
    <submittedName>
        <fullName evidence="7">LPXTG-motif cell wall anchor domain-containing protein/fimbrial isopeptide formation D2 domain-containing protein</fullName>
    </submittedName>
</protein>
<dbReference type="Pfam" id="PF17802">
    <property type="entry name" value="SpaA"/>
    <property type="match status" value="1"/>
</dbReference>
<keyword evidence="8" id="KW-1185">Reference proteome</keyword>
<keyword evidence="3" id="KW-0732">Signal</keyword>
<dbReference type="Pfam" id="PF16555">
    <property type="entry name" value="GramPos_pilinD1"/>
    <property type="match status" value="1"/>
</dbReference>
<feature type="region of interest" description="Disordered" evidence="1">
    <location>
        <begin position="46"/>
        <end position="69"/>
    </location>
</feature>
<dbReference type="InterPro" id="IPR048052">
    <property type="entry name" value="FM1-like"/>
</dbReference>
<evidence type="ECO:0000256" key="3">
    <source>
        <dbReference type="SAM" id="SignalP"/>
    </source>
</evidence>
<dbReference type="InterPro" id="IPR032364">
    <property type="entry name" value="GramPos_pilinD1_N"/>
</dbReference>
<dbReference type="NCBIfam" id="TIGR01167">
    <property type="entry name" value="LPXTG_anchor"/>
    <property type="match status" value="1"/>
</dbReference>
<comment type="caution">
    <text evidence="7">The sequence shown here is derived from an EMBL/GenBank/DDBJ whole genome shotgun (WGS) entry which is preliminary data.</text>
</comment>
<dbReference type="InterPro" id="IPR008966">
    <property type="entry name" value="Adhesion_dom_sf"/>
</dbReference>
<name>A0AA94KZ80_9MICO</name>